<evidence type="ECO:0000313" key="3">
    <source>
        <dbReference type="EMBL" id="RSD07374.1"/>
    </source>
</evidence>
<feature type="compositionally biased region" description="Basic and acidic residues" evidence="1">
    <location>
        <begin position="170"/>
        <end position="183"/>
    </location>
</feature>
<protein>
    <submittedName>
        <fullName evidence="3">Uncharacterized protein</fullName>
    </submittedName>
</protein>
<dbReference type="OrthoDB" id="3341722at2"/>
<dbReference type="EMBL" id="RSEC01000066">
    <property type="protein sequence ID" value="RSD07374.1"/>
    <property type="molecule type" value="Genomic_DNA"/>
</dbReference>
<dbReference type="RefSeq" id="WP_125316572.1">
    <property type="nucleotide sequence ID" value="NZ_RSEC01000066.1"/>
</dbReference>
<comment type="caution">
    <text evidence="3">The sequence shown here is derived from an EMBL/GenBank/DDBJ whole genome shotgun (WGS) entry which is preliminary data.</text>
</comment>
<evidence type="ECO:0000256" key="2">
    <source>
        <dbReference type="SAM" id="Phobius"/>
    </source>
</evidence>
<feature type="region of interest" description="Disordered" evidence="1">
    <location>
        <begin position="166"/>
        <end position="214"/>
    </location>
</feature>
<keyword evidence="4" id="KW-1185">Reference proteome</keyword>
<keyword evidence="2" id="KW-0472">Membrane</keyword>
<name>A0A427SUW0_9PSEU</name>
<proteinExistence type="predicted"/>
<organism evidence="3 4">
    <name type="scientific">Amycolatopsis eburnea</name>
    <dbReference type="NCBI Taxonomy" id="2267691"/>
    <lineage>
        <taxon>Bacteria</taxon>
        <taxon>Bacillati</taxon>
        <taxon>Actinomycetota</taxon>
        <taxon>Actinomycetes</taxon>
        <taxon>Pseudonocardiales</taxon>
        <taxon>Pseudonocardiaceae</taxon>
        <taxon>Amycolatopsis</taxon>
    </lineage>
</organism>
<feature type="transmembrane region" description="Helical" evidence="2">
    <location>
        <begin position="327"/>
        <end position="346"/>
    </location>
</feature>
<evidence type="ECO:0000256" key="1">
    <source>
        <dbReference type="SAM" id="MobiDB-lite"/>
    </source>
</evidence>
<dbReference type="AlphaFoldDB" id="A0A427SUW0"/>
<evidence type="ECO:0000313" key="4">
    <source>
        <dbReference type="Proteomes" id="UP000267081"/>
    </source>
</evidence>
<keyword evidence="2" id="KW-1133">Transmembrane helix</keyword>
<sequence>MLRRWPEVLRWTLLAVAVGVLVTFLLVQRQSTYVSYGQAPAPANPIPEGSAGELSGATLPSAEQLSAMVKSSPVVRLPGAIATWDDHAVRAAAGTAEVRIIAAPPGLPKDLRERVRKAGDDAVRILGTEVSGGIYGVSSDRAAEWIRQFGTGDVTSPLATLVAKLNHQPDPPDRPPLARRDPTPAELAPVTAGLRGTGHYLAPGTTAKTPPATTSAFPGAQPLYVVLPQQPPGGPMVHFGPALAREFPGRPVVVVYGSWVEYDGPSAAEFADVASASFYGQFGDRLSKYAYPQSTVLNAWLDRVTAIRYAGLFDRPLPYTPFDPLRVALPALPWLFAACAAGFLILSVRQVRQPARTVRTPARLAGLTALAVEVSGLTDGESAASLTCGITRLTAAREAFDEQLPDKHVQELLDQAESELDTTAELLGRADYRPAAFLRGRLA</sequence>
<accession>A0A427SUW0</accession>
<feature type="compositionally biased region" description="Low complexity" evidence="1">
    <location>
        <begin position="202"/>
        <end position="214"/>
    </location>
</feature>
<gene>
    <name evidence="3" type="ORF">EIY87_46865</name>
</gene>
<reference evidence="3 4" key="1">
    <citation type="submission" date="2018-12" db="EMBL/GenBank/DDBJ databases">
        <title>Amycolatopsis eburnea sp. nov. actinomycete associate with arbuscular mycorrhiza fungal spore.</title>
        <authorList>
            <person name="Lumyong S."/>
            <person name="Chaiya L."/>
        </authorList>
    </citation>
    <scope>NUCLEOTIDE SEQUENCE [LARGE SCALE GENOMIC DNA]</scope>
    <source>
        <strain evidence="3 4">GLM-1</strain>
    </source>
</reference>
<dbReference type="Proteomes" id="UP000267081">
    <property type="component" value="Unassembled WGS sequence"/>
</dbReference>
<keyword evidence="2" id="KW-0812">Transmembrane</keyword>